<comment type="similarity">
    <text evidence="1">Belongs to the ATP-dependent AMP-binding enzyme family.</text>
</comment>
<comment type="caution">
    <text evidence="10">The sequence shown here is derived from an EMBL/GenBank/DDBJ whole genome shotgun (WGS) entry which is preliminary data.</text>
</comment>
<dbReference type="Pfam" id="PF15249">
    <property type="entry name" value="GLTSCR1"/>
    <property type="match status" value="1"/>
</dbReference>
<feature type="coiled-coil region" evidence="5">
    <location>
        <begin position="638"/>
        <end position="711"/>
    </location>
</feature>
<dbReference type="InterPro" id="IPR045851">
    <property type="entry name" value="AMP-bd_C_sf"/>
</dbReference>
<feature type="region of interest" description="Disordered" evidence="6">
    <location>
        <begin position="289"/>
        <end position="315"/>
    </location>
</feature>
<keyword evidence="5" id="KW-0175">Coiled coil</keyword>
<sequence length="1456" mass="160584">MASTSTSAGTSSTGQDVESVTHIQMAGLTVLMIKKKDQVIYKLPDNMSVTSLTQDQRERLLAEINLLHHQQTTAQAIAVTNAQTHQVQLAQAAAQAAAQAQAVAQGGVRSIAPVSPLAASQVPVTPIVPSASRLSALSTRLNQNAASADNQHKTTRRYNKTGKYSKKKLVQQQQSSERPTDLTGVRTGAGANGQVHTPDQLTQSHVFNNTPQAYQTTAGATMAGAPQAATAASVAGTLSAMTAASPSALGASSRPLAGSATATRITSAALGGSTTSKAKPILLQPSSLATLSPTQTPSGTPPLTPAQRQAQQSPSLALATPDQMKQLRLLQEIHLIQQQVEAQRLRADAFREHELAVRRLLANQRPVDEKTVQLAKEKLADAEGSLERFWNLLREKEATFREQFPVASQQLLLLQQQQQLARAAANTGATGQSTPPSRSPALTTTPYLGITPLQGSLTKRPPGAQAEDEKFKQEMRQYHESVSNGMSREVETAHNSMKKLDWRTPFTSLEDAIERLLPFHVYQYPTRDMDSHAKAFTDRSEEELNARSLGIHRRKHQLVEKYKELVKTHAAKRTRINPSLALEIVALRCDVVDEKESHRKVFEENESVQAEGRVLREELERRQANLVQQRKAEAVMIEQQQRLMLERQREEEEELEAAKQRLMAQQGQRLDETQKEQQVGLLHLQQASKVLTEEEEAQKKKDADRKEFERRHQLELERQMGIHQEQAERALSSLSSMSSLSALSSLSISMTAEIPNQGMDPNPLLMWQPTDPETTEMSKFRAHVNNKHSLALQNYNDLWQWSVDEIELFWSAVWEYTNVVSSTAPSGPVVDGSLPMDDFPAWFPSARLNFAENALWCKDPTKTAIIATGELQSKPQRISYADLYSRVRQCSKAMRRAGVVKGDRVAGYIANCPEAIVAMLAASSIGAIWSSTSPDFGTIGVLDRFSQIRPKLLFSVNAVVYNGRPHDHIQKLNKVLEGLDMVEKVILIPFVPSQPCEAASVNKGTTWSEFLATSGESLSTTASSNLQSQDQEPIDFEPLPFNHPLYILFSSGTTGKPKCIVHSAGGMLLQHKKEHILHGNLSSSDILFQYTTTGWMMWNWLVSGLTLGATIVLFDGSPFKPGPSALWDLVEQENVTAFGTSAKYIQAIQDADYKPNQIHDLKHLHSIYSTGSPLKPESFDFVYEHIKEDLLLGSITGGTDICSLFASHNAALPVYRGEIQCRSLGMKIEAWTAPFKPVFGDSGDLVCSRLFPCMPVYFWDDPENKKYKSAYFDNYQGVWYHGDFVWINPNTGGIVMLGRSDGTLNPNGVRFGSAEIYNIVDTYPEVEDSLCVGQTLKDGTDERVVLFLKVAGTDKASLAVAANTNGDETEAGKQLLDAPLDATLVNRIKTHIRNQLSPRHVPAFIIKTKDIPYTINGKKVEIAVKKIISGQTIVPSGTLVNPESLDLYYNIPELQQ</sequence>
<proteinExistence type="inferred from homology"/>
<dbReference type="InterPro" id="IPR032387">
    <property type="entry name" value="ACAS_N"/>
</dbReference>
<evidence type="ECO:0000256" key="1">
    <source>
        <dbReference type="ARBA" id="ARBA00006432"/>
    </source>
</evidence>
<dbReference type="PANTHER" id="PTHR42921:SF1">
    <property type="entry name" value="ACETOACETYL-COA SYNTHETASE"/>
    <property type="match status" value="1"/>
</dbReference>
<accession>A0A9P6F8V1</accession>
<evidence type="ECO:0000256" key="2">
    <source>
        <dbReference type="ARBA" id="ARBA00022598"/>
    </source>
</evidence>
<keyword evidence="11" id="KW-1185">Reference proteome</keyword>
<evidence type="ECO:0008006" key="12">
    <source>
        <dbReference type="Google" id="ProtNLM"/>
    </source>
</evidence>
<evidence type="ECO:0000259" key="8">
    <source>
        <dbReference type="Pfam" id="PF15249"/>
    </source>
</evidence>
<dbReference type="Pfam" id="PF00501">
    <property type="entry name" value="AMP-binding"/>
    <property type="match status" value="1"/>
</dbReference>
<dbReference type="GO" id="GO:0005524">
    <property type="term" value="F:ATP binding"/>
    <property type="evidence" value="ECO:0007669"/>
    <property type="project" value="UniProtKB-KW"/>
</dbReference>
<feature type="region of interest" description="Disordered" evidence="6">
    <location>
        <begin position="424"/>
        <end position="444"/>
    </location>
</feature>
<keyword evidence="4" id="KW-0067">ATP-binding</keyword>
<feature type="compositionally biased region" description="Polar residues" evidence="6">
    <location>
        <begin position="289"/>
        <end position="298"/>
    </location>
</feature>
<evidence type="ECO:0000256" key="3">
    <source>
        <dbReference type="ARBA" id="ARBA00022741"/>
    </source>
</evidence>
<dbReference type="Proteomes" id="UP000723463">
    <property type="component" value="Unassembled WGS sequence"/>
</dbReference>
<feature type="region of interest" description="Disordered" evidence="6">
    <location>
        <begin position="142"/>
        <end position="192"/>
    </location>
</feature>
<dbReference type="EMBL" id="JAAAXW010000090">
    <property type="protein sequence ID" value="KAF9544484.1"/>
    <property type="molecule type" value="Genomic_DNA"/>
</dbReference>
<dbReference type="InterPro" id="IPR005914">
    <property type="entry name" value="Acac_CoA_synth"/>
</dbReference>
<dbReference type="Gene3D" id="3.30.300.30">
    <property type="match status" value="1"/>
</dbReference>
<dbReference type="NCBIfam" id="TIGR01217">
    <property type="entry name" value="ac_ac_CoA_syn"/>
    <property type="match status" value="1"/>
</dbReference>
<dbReference type="InterPro" id="IPR000873">
    <property type="entry name" value="AMP-dep_synth/lig_dom"/>
</dbReference>
<evidence type="ECO:0000256" key="5">
    <source>
        <dbReference type="SAM" id="Coils"/>
    </source>
</evidence>
<gene>
    <name evidence="10" type="ORF">EC957_012087</name>
</gene>
<dbReference type="SUPFAM" id="SSF56801">
    <property type="entry name" value="Acetyl-CoA synthetase-like"/>
    <property type="match status" value="1"/>
</dbReference>
<dbReference type="GO" id="GO:0030729">
    <property type="term" value="F:acetoacetate-CoA ligase activity"/>
    <property type="evidence" value="ECO:0007669"/>
    <property type="project" value="InterPro"/>
</dbReference>
<evidence type="ECO:0000256" key="4">
    <source>
        <dbReference type="ARBA" id="ARBA00022840"/>
    </source>
</evidence>
<keyword evidence="2" id="KW-0436">Ligase</keyword>
<dbReference type="NCBIfam" id="NF002937">
    <property type="entry name" value="PRK03584.1"/>
    <property type="match status" value="1"/>
</dbReference>
<protein>
    <recommendedName>
        <fullName evidence="12">Acetoacetyl-CoA synthetase</fullName>
    </recommendedName>
</protein>
<dbReference type="CDD" id="cd05943">
    <property type="entry name" value="AACS"/>
    <property type="match status" value="1"/>
</dbReference>
<evidence type="ECO:0000259" key="7">
    <source>
        <dbReference type="Pfam" id="PF00501"/>
    </source>
</evidence>
<dbReference type="InterPro" id="IPR015671">
    <property type="entry name" value="GSCR1_dom"/>
</dbReference>
<evidence type="ECO:0000259" key="9">
    <source>
        <dbReference type="Pfam" id="PF16177"/>
    </source>
</evidence>
<dbReference type="PANTHER" id="PTHR42921">
    <property type="entry name" value="ACETOACETYL-COA SYNTHETASE"/>
    <property type="match status" value="1"/>
</dbReference>
<feature type="compositionally biased region" description="Polar residues" evidence="6">
    <location>
        <begin position="306"/>
        <end position="315"/>
    </location>
</feature>
<dbReference type="Gene3D" id="3.40.50.12780">
    <property type="entry name" value="N-terminal domain of ligase-like"/>
    <property type="match status" value="1"/>
</dbReference>
<name>A0A9P6F8V1_9FUNG</name>
<evidence type="ECO:0000313" key="10">
    <source>
        <dbReference type="EMBL" id="KAF9544484.1"/>
    </source>
</evidence>
<evidence type="ECO:0000256" key="6">
    <source>
        <dbReference type="SAM" id="MobiDB-lite"/>
    </source>
</evidence>
<feature type="compositionally biased region" description="Basic residues" evidence="6">
    <location>
        <begin position="153"/>
        <end position="169"/>
    </location>
</feature>
<dbReference type="GO" id="GO:0006629">
    <property type="term" value="P:lipid metabolic process"/>
    <property type="evidence" value="ECO:0007669"/>
    <property type="project" value="InterPro"/>
</dbReference>
<dbReference type="InterPro" id="IPR020845">
    <property type="entry name" value="AMP-binding_CS"/>
</dbReference>
<keyword evidence="3" id="KW-0547">Nucleotide-binding</keyword>
<evidence type="ECO:0000313" key="11">
    <source>
        <dbReference type="Proteomes" id="UP000723463"/>
    </source>
</evidence>
<feature type="domain" description="GLTSCR protein conserved" evidence="8">
    <location>
        <begin position="497"/>
        <end position="583"/>
    </location>
</feature>
<organism evidence="10 11">
    <name type="scientific">Mortierella hygrophila</name>
    <dbReference type="NCBI Taxonomy" id="979708"/>
    <lineage>
        <taxon>Eukaryota</taxon>
        <taxon>Fungi</taxon>
        <taxon>Fungi incertae sedis</taxon>
        <taxon>Mucoromycota</taxon>
        <taxon>Mortierellomycotina</taxon>
        <taxon>Mortierellomycetes</taxon>
        <taxon>Mortierellales</taxon>
        <taxon>Mortierellaceae</taxon>
        <taxon>Mortierella</taxon>
    </lineage>
</organism>
<feature type="domain" description="Acetyl-coenzyme A synthetase N-terminal" evidence="9">
    <location>
        <begin position="795"/>
        <end position="854"/>
    </location>
</feature>
<dbReference type="InterPro" id="IPR042099">
    <property type="entry name" value="ANL_N_sf"/>
</dbReference>
<feature type="compositionally biased region" description="Polar residues" evidence="6">
    <location>
        <begin position="427"/>
        <end position="444"/>
    </location>
</feature>
<dbReference type="PROSITE" id="PS00455">
    <property type="entry name" value="AMP_BINDING"/>
    <property type="match status" value="1"/>
</dbReference>
<dbReference type="Pfam" id="PF16177">
    <property type="entry name" value="ACAS_N"/>
    <property type="match status" value="1"/>
</dbReference>
<feature type="domain" description="AMP-dependent synthetase/ligase" evidence="7">
    <location>
        <begin position="859"/>
        <end position="1194"/>
    </location>
</feature>
<reference evidence="10" key="1">
    <citation type="journal article" date="2020" name="Fungal Divers.">
        <title>Resolving the Mortierellaceae phylogeny through synthesis of multi-gene phylogenetics and phylogenomics.</title>
        <authorList>
            <person name="Vandepol N."/>
            <person name="Liber J."/>
            <person name="Desiro A."/>
            <person name="Na H."/>
            <person name="Kennedy M."/>
            <person name="Barry K."/>
            <person name="Grigoriev I.V."/>
            <person name="Miller A.N."/>
            <person name="O'Donnell K."/>
            <person name="Stajich J.E."/>
            <person name="Bonito G."/>
        </authorList>
    </citation>
    <scope>NUCLEOTIDE SEQUENCE</scope>
    <source>
        <strain evidence="10">NRRL 2591</strain>
    </source>
</reference>